<evidence type="ECO:0000313" key="4">
    <source>
        <dbReference type="Proteomes" id="UP001375240"/>
    </source>
</evidence>
<dbReference type="InterPro" id="IPR036389">
    <property type="entry name" value="RNase_III_sf"/>
</dbReference>
<dbReference type="Proteomes" id="UP001375240">
    <property type="component" value="Unassembled WGS sequence"/>
</dbReference>
<dbReference type="Pfam" id="PF00636">
    <property type="entry name" value="Ribonuclease_3"/>
    <property type="match status" value="1"/>
</dbReference>
<protein>
    <recommendedName>
        <fullName evidence="2">RNase III domain-containing protein</fullName>
    </recommendedName>
</protein>
<comment type="caution">
    <text evidence="3">The sequence shown here is derived from an EMBL/GenBank/DDBJ whole genome shotgun (WGS) entry which is preliminary data.</text>
</comment>
<dbReference type="InterPro" id="IPR000999">
    <property type="entry name" value="RNase_III_dom"/>
</dbReference>
<evidence type="ECO:0000313" key="3">
    <source>
        <dbReference type="EMBL" id="KAK6355458.1"/>
    </source>
</evidence>
<dbReference type="EMBL" id="JAVHNQ010000002">
    <property type="protein sequence ID" value="KAK6355458.1"/>
    <property type="molecule type" value="Genomic_DNA"/>
</dbReference>
<dbReference type="GO" id="GO:0004525">
    <property type="term" value="F:ribonuclease III activity"/>
    <property type="evidence" value="ECO:0007669"/>
    <property type="project" value="InterPro"/>
</dbReference>
<dbReference type="Gene3D" id="1.10.1520.10">
    <property type="entry name" value="Ribonuclease III domain"/>
    <property type="match status" value="1"/>
</dbReference>
<organism evidence="3 4">
    <name type="scientific">Orbilia brochopaga</name>
    <dbReference type="NCBI Taxonomy" id="3140254"/>
    <lineage>
        <taxon>Eukaryota</taxon>
        <taxon>Fungi</taxon>
        <taxon>Dikarya</taxon>
        <taxon>Ascomycota</taxon>
        <taxon>Pezizomycotina</taxon>
        <taxon>Orbiliomycetes</taxon>
        <taxon>Orbiliales</taxon>
        <taxon>Orbiliaceae</taxon>
        <taxon>Orbilia</taxon>
    </lineage>
</organism>
<proteinExistence type="predicted"/>
<dbReference type="CDD" id="cd00593">
    <property type="entry name" value="RIBOc"/>
    <property type="match status" value="1"/>
</dbReference>
<dbReference type="SMART" id="SM00535">
    <property type="entry name" value="RIBOc"/>
    <property type="match status" value="1"/>
</dbReference>
<dbReference type="SUPFAM" id="SSF69065">
    <property type="entry name" value="RNase III domain-like"/>
    <property type="match status" value="1"/>
</dbReference>
<accession>A0AAV9V6Q2</accession>
<reference evidence="3 4" key="1">
    <citation type="submission" date="2019-10" db="EMBL/GenBank/DDBJ databases">
        <authorList>
            <person name="Palmer J.M."/>
        </authorList>
    </citation>
    <scope>NUCLEOTIDE SEQUENCE [LARGE SCALE GENOMIC DNA]</scope>
    <source>
        <strain evidence="3 4">TWF696</strain>
    </source>
</reference>
<keyword evidence="4" id="KW-1185">Reference proteome</keyword>
<dbReference type="AlphaFoldDB" id="A0AAV9V6Q2"/>
<feature type="region of interest" description="Disordered" evidence="1">
    <location>
        <begin position="204"/>
        <end position="247"/>
    </location>
</feature>
<sequence>MAPENETEEARQTRLLGNAHGPAKNRYDRPWRTFVPAASASKSLPPIKDAKIAETVLKTVHPNEDKVFQRLEFLCDGYISYVTRNILFEFFPRADEGFLTQCYQMLVCNKELAALADFFGLSRPTDEFKAKADRFEAYLGGLARNGQHDEAAGFLRTILASIVEYITEEVVLTTRNPVTKGRYYHQAEFGKLPERLTPQIERGGPTPVDAAAIMSGPQSGRARKRKRYPPKKSGGQPKRHQAAAGQLTGEQSFGGALTFEPPPAASQIQRRIMLPPPPASLPSRPAISPALGGHGPGARRHYGQSSFSHASTSEVVSRGLQQWRLPPLACGHIIIPAVAAPPFPLPPLREDQLDPACRRIPCIFRWRLLRSLGYTEP</sequence>
<dbReference type="PROSITE" id="PS50142">
    <property type="entry name" value="RNASE_3_2"/>
    <property type="match status" value="1"/>
</dbReference>
<feature type="region of interest" description="Disordered" evidence="1">
    <location>
        <begin position="1"/>
        <end position="24"/>
    </location>
</feature>
<gene>
    <name evidence="3" type="ORF">TWF696_004555</name>
</gene>
<evidence type="ECO:0000259" key="2">
    <source>
        <dbReference type="PROSITE" id="PS50142"/>
    </source>
</evidence>
<feature type="compositionally biased region" description="Basic residues" evidence="1">
    <location>
        <begin position="221"/>
        <end position="230"/>
    </location>
</feature>
<name>A0AAV9V6Q2_9PEZI</name>
<evidence type="ECO:0000256" key="1">
    <source>
        <dbReference type="SAM" id="MobiDB-lite"/>
    </source>
</evidence>
<feature type="domain" description="RNase III" evidence="2">
    <location>
        <begin position="63"/>
        <end position="147"/>
    </location>
</feature>
<dbReference type="GO" id="GO:0006396">
    <property type="term" value="P:RNA processing"/>
    <property type="evidence" value="ECO:0007669"/>
    <property type="project" value="InterPro"/>
</dbReference>